<dbReference type="SUPFAM" id="SSF101386">
    <property type="entry name" value="all-alpha NTP pyrophosphatases"/>
    <property type="match status" value="1"/>
</dbReference>
<feature type="non-terminal residue" evidence="2">
    <location>
        <position position="1"/>
    </location>
</feature>
<dbReference type="Pfam" id="PF03819">
    <property type="entry name" value="MazG"/>
    <property type="match status" value="1"/>
</dbReference>
<accession>A0A0F8VT47</accession>
<name>A0A0F8VT47_9ZZZZ</name>
<protein>
    <recommendedName>
        <fullName evidence="1">NTP pyrophosphohydrolase MazG-like domain-containing protein</fullName>
    </recommendedName>
</protein>
<sequence length="99" mass="11023">DDWMPVPEVTDANIMVAWNLIGLLGEACELIELWARDEQPDPAQWAYELGDAFWYPTALATQKGLRLADVLAGNVAKLEERYPDGFSSEASRNREGGAR</sequence>
<dbReference type="AlphaFoldDB" id="A0A0F8VT47"/>
<proteinExistence type="predicted"/>
<evidence type="ECO:0000313" key="2">
    <source>
        <dbReference type="EMBL" id="KKK47528.1"/>
    </source>
</evidence>
<reference evidence="2" key="1">
    <citation type="journal article" date="2015" name="Nature">
        <title>Complex archaea that bridge the gap between prokaryotes and eukaryotes.</title>
        <authorList>
            <person name="Spang A."/>
            <person name="Saw J.H."/>
            <person name="Jorgensen S.L."/>
            <person name="Zaremba-Niedzwiedzka K."/>
            <person name="Martijn J."/>
            <person name="Lind A.E."/>
            <person name="van Eijk R."/>
            <person name="Schleper C."/>
            <person name="Guy L."/>
            <person name="Ettema T.J."/>
        </authorList>
    </citation>
    <scope>NUCLEOTIDE SEQUENCE</scope>
</reference>
<evidence type="ECO:0000259" key="1">
    <source>
        <dbReference type="Pfam" id="PF03819"/>
    </source>
</evidence>
<gene>
    <name evidence="2" type="ORF">LCGC14_3154290</name>
</gene>
<feature type="domain" description="NTP pyrophosphohydrolase MazG-like" evidence="1">
    <location>
        <begin position="22"/>
        <end position="86"/>
    </location>
</feature>
<organism evidence="2">
    <name type="scientific">marine sediment metagenome</name>
    <dbReference type="NCBI Taxonomy" id="412755"/>
    <lineage>
        <taxon>unclassified sequences</taxon>
        <taxon>metagenomes</taxon>
        <taxon>ecological metagenomes</taxon>
    </lineage>
</organism>
<comment type="caution">
    <text evidence="2">The sequence shown here is derived from an EMBL/GenBank/DDBJ whole genome shotgun (WGS) entry which is preliminary data.</text>
</comment>
<dbReference type="Gene3D" id="1.10.287.1080">
    <property type="entry name" value="MazG-like"/>
    <property type="match status" value="1"/>
</dbReference>
<dbReference type="InterPro" id="IPR004518">
    <property type="entry name" value="MazG-like_dom"/>
</dbReference>
<dbReference type="EMBL" id="LAZR01069535">
    <property type="protein sequence ID" value="KKK47528.1"/>
    <property type="molecule type" value="Genomic_DNA"/>
</dbReference>